<proteinExistence type="predicted"/>
<dbReference type="Proteomes" id="UP000646946">
    <property type="component" value="Unassembled WGS sequence"/>
</dbReference>
<dbReference type="Pfam" id="PF07705">
    <property type="entry name" value="CARDB"/>
    <property type="match status" value="1"/>
</dbReference>
<dbReference type="AlphaFoldDB" id="A0A832XM67"/>
<sequence length="517" mass="55549">MGAIKNVRAQIEIVGLALLVAGVTTIASAGLLSVGGGAQARAEFTKNFLLMENTLEGMELFYNDMIEIATHKALEEQGHDMENFCAAAVQPTDSLKNLVIDKAENLVSQYVTYKGQNLPHMRTIDGKVGTLDLKVVDEGTWTKGDEKIYWFEDEVVYEYPKEYYVTEINTNVTLGGEVFRTDVIAEAFDLAGKKSCEYTFRDIPVHDKRTATFSCEGMVKKIKAHDTGWVNWVDLFEAAIKTPGLGYLEVNGKPAEKMEVQGGGTKISSSGAFSTQIKTTADARPDLTVNFVRVKDSSGNIITSVEAKQAVTIEAEFANLGCAKVNKNSKVRINAAGSNILDTTTGSFGYTEKRIITATWTPQEAGTPLVSASIDIPDNVVTESNEGNNQKSLSFTVSGAPDLRITASDLKFNATPTVGKHFSLIATFRNAGTSSQLGGGSTSIHVKNSSGAYAGCFSFGGGVSGQTIGIGSTYDLKINNCKANNAGTYTAYAKFVPNSERSTTRSDNEVTKTFTVS</sequence>
<name>A0A832XM67_9ARCH</name>
<protein>
    <recommendedName>
        <fullName evidence="1">CARDB domain-containing protein</fullName>
    </recommendedName>
</protein>
<accession>A0A832XM67</accession>
<dbReference type="InterPro" id="IPR013783">
    <property type="entry name" value="Ig-like_fold"/>
</dbReference>
<reference evidence="2 3" key="1">
    <citation type="journal article" name="Nat. Commun.">
        <title>Undinarchaeota illuminate DPANN phylogeny and the impact of gene transfer on archaeal evolution.</title>
        <authorList>
            <person name="Dombrowski N."/>
            <person name="Williams T.A."/>
            <person name="Sun J."/>
            <person name="Woodcroft B.J."/>
            <person name="Lee J.H."/>
            <person name="Minh B.Q."/>
            <person name="Rinke C."/>
            <person name="Spang A."/>
        </authorList>
    </citation>
    <scope>NUCLEOTIDE SEQUENCE [LARGE SCALE GENOMIC DNA]</scope>
    <source>
        <strain evidence="2">MAG_bin1129</strain>
    </source>
</reference>
<evidence type="ECO:0000259" key="1">
    <source>
        <dbReference type="Pfam" id="PF07705"/>
    </source>
</evidence>
<dbReference type="InterPro" id="IPR011635">
    <property type="entry name" value="CARDB"/>
</dbReference>
<gene>
    <name evidence="2" type="ORF">H1016_04670</name>
</gene>
<keyword evidence="3" id="KW-1185">Reference proteome</keyword>
<dbReference type="Gene3D" id="2.60.40.10">
    <property type="entry name" value="Immunoglobulins"/>
    <property type="match status" value="2"/>
</dbReference>
<evidence type="ECO:0000313" key="2">
    <source>
        <dbReference type="EMBL" id="HIK00803.1"/>
    </source>
</evidence>
<comment type="caution">
    <text evidence="2">The sequence shown here is derived from an EMBL/GenBank/DDBJ whole genome shotgun (WGS) entry which is preliminary data.</text>
</comment>
<evidence type="ECO:0000313" key="3">
    <source>
        <dbReference type="Proteomes" id="UP000646946"/>
    </source>
</evidence>
<feature type="domain" description="CARDB" evidence="1">
    <location>
        <begin position="285"/>
        <end position="392"/>
    </location>
</feature>
<dbReference type="EMBL" id="DVAB01000038">
    <property type="protein sequence ID" value="HIK00803.1"/>
    <property type="molecule type" value="Genomic_DNA"/>
</dbReference>
<organism evidence="2 3">
    <name type="scientific">Candidatus Naiadarchaeum limnaeum</name>
    <dbReference type="NCBI Taxonomy" id="2756139"/>
    <lineage>
        <taxon>Archaea</taxon>
        <taxon>Candidatus Undinarchaeota</taxon>
        <taxon>Candidatus Undinarchaeia</taxon>
        <taxon>Candidatus Naiadarchaeales</taxon>
        <taxon>Candidatus Naiadarchaeaceae</taxon>
        <taxon>Candidatus Naiadarchaeum</taxon>
    </lineage>
</organism>